<dbReference type="EMBL" id="DTKJ01000042">
    <property type="protein sequence ID" value="HGZ11760.1"/>
    <property type="molecule type" value="Genomic_DNA"/>
</dbReference>
<keyword evidence="4 12" id="KW-1003">Cell membrane</keyword>
<gene>
    <name evidence="12 13" type="primary">fliP</name>
    <name evidence="13" type="ORF">ENW48_06035</name>
</gene>
<dbReference type="PANTHER" id="PTHR30587:SF0">
    <property type="entry name" value="FLAGELLAR BIOSYNTHETIC PROTEIN FLIP"/>
    <property type="match status" value="1"/>
</dbReference>
<dbReference type="InterPro" id="IPR005838">
    <property type="entry name" value="T3SS_IM_P"/>
</dbReference>
<keyword evidence="6 12" id="KW-1005">Bacterial flagellum biogenesis</keyword>
<proteinExistence type="inferred from homology"/>
<dbReference type="GO" id="GO:0005886">
    <property type="term" value="C:plasma membrane"/>
    <property type="evidence" value="ECO:0007669"/>
    <property type="project" value="UniProtKB-SubCell"/>
</dbReference>
<dbReference type="PRINTS" id="PR01302">
    <property type="entry name" value="TYPE3IMPPROT"/>
</dbReference>
<evidence type="ECO:0000313" key="13">
    <source>
        <dbReference type="EMBL" id="HGZ11760.1"/>
    </source>
</evidence>
<comment type="similarity">
    <text evidence="1 12">Belongs to the FliP/MopC/SpaP family.</text>
</comment>
<keyword evidence="5 12" id="KW-0812">Transmembrane</keyword>
<evidence type="ECO:0000256" key="3">
    <source>
        <dbReference type="ARBA" id="ARBA00022448"/>
    </source>
</evidence>
<keyword evidence="9 12" id="KW-0472">Membrane</keyword>
<comment type="subcellular location">
    <subcellularLocation>
        <location evidence="12">Cell membrane</location>
        <topology evidence="12">Multi-pass membrane protein</topology>
    </subcellularLocation>
    <subcellularLocation>
        <location evidence="12">Bacterial flagellum basal body</location>
    </subcellularLocation>
</comment>
<name>A0A7C5EM42_9BACT</name>
<evidence type="ECO:0000256" key="8">
    <source>
        <dbReference type="ARBA" id="ARBA00022989"/>
    </source>
</evidence>
<evidence type="ECO:0000256" key="10">
    <source>
        <dbReference type="ARBA" id="ARBA00023143"/>
    </source>
</evidence>
<evidence type="ECO:0000256" key="12">
    <source>
        <dbReference type="RuleBase" id="RU362069"/>
    </source>
</evidence>
<dbReference type="GO" id="GO:0009425">
    <property type="term" value="C:bacterial-type flagellum basal body"/>
    <property type="evidence" value="ECO:0007669"/>
    <property type="project" value="UniProtKB-SubCell"/>
</dbReference>
<keyword evidence="11 12" id="KW-1006">Bacterial flagellum protein export</keyword>
<dbReference type="GO" id="GO:0044781">
    <property type="term" value="P:bacterial-type flagellum organization"/>
    <property type="evidence" value="ECO:0007669"/>
    <property type="project" value="UniProtKB-UniRule"/>
</dbReference>
<evidence type="ECO:0000256" key="4">
    <source>
        <dbReference type="ARBA" id="ARBA00022475"/>
    </source>
</evidence>
<keyword evidence="8 12" id="KW-1133">Transmembrane helix</keyword>
<evidence type="ECO:0000256" key="6">
    <source>
        <dbReference type="ARBA" id="ARBA00022795"/>
    </source>
</evidence>
<reference evidence="13" key="1">
    <citation type="journal article" date="2020" name="mSystems">
        <title>Genome- and Community-Level Interaction Insights into Carbon Utilization and Element Cycling Functions of Hydrothermarchaeota in Hydrothermal Sediment.</title>
        <authorList>
            <person name="Zhou Z."/>
            <person name="Liu Y."/>
            <person name="Xu W."/>
            <person name="Pan J."/>
            <person name="Luo Z.H."/>
            <person name="Li M."/>
        </authorList>
    </citation>
    <scope>NUCLEOTIDE SEQUENCE [LARGE SCALE GENOMIC DNA]</scope>
    <source>
        <strain evidence="13">SpSt-853</strain>
    </source>
</reference>
<keyword evidence="3 12" id="KW-0813">Transport</keyword>
<comment type="caution">
    <text evidence="12">Lacks conserved residue(s) required for the propagation of feature annotation.</text>
</comment>
<keyword evidence="7 12" id="KW-0653">Protein transport</keyword>
<evidence type="ECO:0000256" key="2">
    <source>
        <dbReference type="ARBA" id="ARBA00021714"/>
    </source>
</evidence>
<comment type="caution">
    <text evidence="13">The sequence shown here is derived from an EMBL/GenBank/DDBJ whole genome shotgun (WGS) entry which is preliminary data.</text>
</comment>
<dbReference type="PRINTS" id="PR00951">
    <property type="entry name" value="FLGBIOSNFLIP"/>
</dbReference>
<keyword evidence="10" id="KW-0975">Bacterial flagellum</keyword>
<evidence type="ECO:0000256" key="11">
    <source>
        <dbReference type="ARBA" id="ARBA00023225"/>
    </source>
</evidence>
<evidence type="ECO:0000256" key="9">
    <source>
        <dbReference type="ARBA" id="ARBA00023136"/>
    </source>
</evidence>
<keyword evidence="13" id="KW-0282">Flagellum</keyword>
<evidence type="ECO:0000256" key="1">
    <source>
        <dbReference type="ARBA" id="ARBA00006257"/>
    </source>
</evidence>
<comment type="function">
    <text evidence="12">Plays a role in the flagellum-specific transport system.</text>
</comment>
<dbReference type="AlphaFoldDB" id="A0A7C5EM42"/>
<evidence type="ECO:0000256" key="7">
    <source>
        <dbReference type="ARBA" id="ARBA00022927"/>
    </source>
</evidence>
<accession>A0A7C5EM42</accession>
<dbReference type="NCBIfam" id="TIGR01103">
    <property type="entry name" value="fliP"/>
    <property type="match status" value="1"/>
</dbReference>
<protein>
    <recommendedName>
        <fullName evidence="2 12">Flagellar biosynthetic protein FliP</fullName>
    </recommendedName>
</protein>
<feature type="transmembrane region" description="Helical" evidence="12">
    <location>
        <begin position="189"/>
        <end position="209"/>
    </location>
</feature>
<dbReference type="Pfam" id="PF00813">
    <property type="entry name" value="FliP"/>
    <property type="match status" value="1"/>
</dbReference>
<dbReference type="NCBIfam" id="NF009438">
    <property type="entry name" value="PRK12797.1"/>
    <property type="match status" value="1"/>
</dbReference>
<dbReference type="PANTHER" id="PTHR30587">
    <property type="entry name" value="FLAGELLAR BIOSYNTHETIC PROTEIN FLIP"/>
    <property type="match status" value="1"/>
</dbReference>
<dbReference type="InterPro" id="IPR005837">
    <property type="entry name" value="FliP"/>
</dbReference>
<organism evidence="13">
    <name type="scientific">Desulfobacca acetoxidans</name>
    <dbReference type="NCBI Taxonomy" id="60893"/>
    <lineage>
        <taxon>Bacteria</taxon>
        <taxon>Pseudomonadati</taxon>
        <taxon>Thermodesulfobacteriota</taxon>
        <taxon>Desulfobaccia</taxon>
        <taxon>Desulfobaccales</taxon>
        <taxon>Desulfobaccaceae</taxon>
        <taxon>Desulfobacca</taxon>
    </lineage>
</organism>
<keyword evidence="13" id="KW-0966">Cell projection</keyword>
<dbReference type="PROSITE" id="PS01060">
    <property type="entry name" value="FLIP_1"/>
    <property type="match status" value="1"/>
</dbReference>
<feature type="transmembrane region" description="Helical" evidence="12">
    <location>
        <begin position="221"/>
        <end position="242"/>
    </location>
</feature>
<evidence type="ECO:0000256" key="5">
    <source>
        <dbReference type="ARBA" id="ARBA00022692"/>
    </source>
</evidence>
<sequence length="246" mass="27511">MLLRSAWLGLAFLLFSLWPSTPVWASSFWGLEQALAPDRLSLSLTILLLLTALSLAPALVVMVTSFTRLVVVFSFLRHALGTQQTPPNQVLVALSLFLTFFIMTPVWQEIQKKAVVPYMERQLSGEEALKRGVEPLKAFMCRQTREKDLALFLSLTKSPRPAKLQDSPLAAVVPAFMISELRTAFEIGFLLYLPFLIIDMVVASVLLSMGMMMLPPVMISLVFKVLLFVLVDGWNLLVGSLIRSFH</sequence>
<keyword evidence="13" id="KW-0969">Cilium</keyword>
<dbReference type="GO" id="GO:0009306">
    <property type="term" value="P:protein secretion"/>
    <property type="evidence" value="ECO:0007669"/>
    <property type="project" value="UniProtKB-UniRule"/>
</dbReference>
<feature type="transmembrane region" description="Helical" evidence="12">
    <location>
        <begin position="49"/>
        <end position="76"/>
    </location>
</feature>